<feature type="transmembrane region" description="Helical" evidence="2">
    <location>
        <begin position="6"/>
        <end position="27"/>
    </location>
</feature>
<proteinExistence type="predicted"/>
<dbReference type="Pfam" id="PF07435">
    <property type="entry name" value="YycH"/>
    <property type="match status" value="1"/>
</dbReference>
<dbReference type="Gene3D" id="3.10.450.310">
    <property type="match status" value="1"/>
</dbReference>
<keyword evidence="2" id="KW-0472">Membrane</keyword>
<dbReference type="RefSeq" id="WP_048705591.1">
    <property type="nucleotide sequence ID" value="NZ_CP012034.1"/>
</dbReference>
<keyword evidence="2" id="KW-1133">Transmembrane helix</keyword>
<keyword evidence="2" id="KW-0812">Transmembrane</keyword>
<dbReference type="OrthoDB" id="2382185at2"/>
<dbReference type="KEGG" id="lgn:ABM34_10510"/>
<name>A0A0H4QMK2_9LACO</name>
<evidence type="ECO:0000256" key="1">
    <source>
        <dbReference type="SAM" id="MobiDB-lite"/>
    </source>
</evidence>
<dbReference type="PATRIC" id="fig|1007676.4.peg.2126"/>
<dbReference type="Proteomes" id="UP000036106">
    <property type="component" value="Chromosome"/>
</dbReference>
<evidence type="ECO:0000313" key="5">
    <source>
        <dbReference type="Proteomes" id="UP000036106"/>
    </source>
</evidence>
<sequence length="461" mass="52914">MKFSRLVVQILLVVAVVTSFILSFFIWTNTARYQRGRNIDVSTSDVDKNKTPIDQIISPTQIIWQDGKDQRLLYNNKDNISFNMQKTIKNWKVGEFKEEFTKDGAKYQKLIQRKDMIQLIYPTDISIRTLGYLLGNNQLQKAKDHPFNRILLSTDDKDTDEIYLANDENYTVYKASVKGASADPIIKLARKANIDLKVKLNLMKHGVVTFYSDPITLKRYSYVMSSKADSEYTTNLFDTNTDDINNSAEGNTYTYSVGESKRLVSDHDKNELTFSDYTDTSVPKDLLTFFQRGYKKATNIQNSVSNLRLYDASWKNKTLIYREYVEGFPIFKKSEFGSIKIVFSRNGSTEQFLNKVLEVPVPSDLRNVTLKPTTEIMKELNNAGYSPSDIQKLEVGYQWTNEEDNNSVVDLEPTYYIKINNHWKSFDDWTGISAQTVSSYNSSNTRVNTSANTQSNTSEGE</sequence>
<accession>A0A0H4QMK2</accession>
<keyword evidence="5" id="KW-1185">Reference proteome</keyword>
<evidence type="ECO:0000313" key="4">
    <source>
        <dbReference type="EMBL" id="AKP67918.1"/>
    </source>
</evidence>
<dbReference type="EMBL" id="CP012034">
    <property type="protein sequence ID" value="AKP67918.1"/>
    <property type="molecule type" value="Genomic_DNA"/>
</dbReference>
<dbReference type="CDD" id="cd15787">
    <property type="entry name" value="YycH_N"/>
    <property type="match status" value="1"/>
</dbReference>
<feature type="region of interest" description="Disordered" evidence="1">
    <location>
        <begin position="440"/>
        <end position="461"/>
    </location>
</feature>
<evidence type="ECO:0000259" key="3">
    <source>
        <dbReference type="Pfam" id="PF07435"/>
    </source>
</evidence>
<dbReference type="STRING" id="1007676.ABM34_10510"/>
<dbReference type="AlphaFoldDB" id="A0A0H4QMK2"/>
<feature type="domain" description="Regulatory protein YycH" evidence="3">
    <location>
        <begin position="10"/>
        <end position="425"/>
    </location>
</feature>
<protein>
    <recommendedName>
        <fullName evidence="3">Regulatory protein YycH domain-containing protein</fullName>
    </recommendedName>
</protein>
<organism evidence="4 5">
    <name type="scientific">Companilactobacillus ginsenosidimutans</name>
    <dbReference type="NCBI Taxonomy" id="1007676"/>
    <lineage>
        <taxon>Bacteria</taxon>
        <taxon>Bacillati</taxon>
        <taxon>Bacillota</taxon>
        <taxon>Bacilli</taxon>
        <taxon>Lactobacillales</taxon>
        <taxon>Lactobacillaceae</taxon>
        <taxon>Companilactobacillus</taxon>
    </lineage>
</organism>
<dbReference type="InterPro" id="IPR009996">
    <property type="entry name" value="YycH"/>
</dbReference>
<gene>
    <name evidence="4" type="ORF">ABM34_10510</name>
</gene>
<evidence type="ECO:0000256" key="2">
    <source>
        <dbReference type="SAM" id="Phobius"/>
    </source>
</evidence>
<reference evidence="5" key="1">
    <citation type="submission" date="2015-07" db="EMBL/GenBank/DDBJ databases">
        <title>Lactobacillus ginsenosidimutans/EMML 3141/ whole genome sequencing.</title>
        <authorList>
            <person name="Kim M.K."/>
            <person name="Im W.-T."/>
            <person name="Srinivasan S."/>
            <person name="Lee J.-J."/>
        </authorList>
    </citation>
    <scope>NUCLEOTIDE SEQUENCE [LARGE SCALE GENOMIC DNA]</scope>
    <source>
        <strain evidence="5">EMML 3041</strain>
    </source>
</reference>